<dbReference type="Gene3D" id="3.40.50.980">
    <property type="match status" value="2"/>
</dbReference>
<evidence type="ECO:0000256" key="6">
    <source>
        <dbReference type="ARBA" id="ARBA00023268"/>
    </source>
</evidence>
<comment type="caution">
    <text evidence="8">The sequence shown here is derived from an EMBL/GenBank/DDBJ whole genome shotgun (WGS) entry which is preliminary data.</text>
</comment>
<dbReference type="InterPro" id="IPR010071">
    <property type="entry name" value="AA_adenyl_dom"/>
</dbReference>
<evidence type="ECO:0000313" key="8">
    <source>
        <dbReference type="EMBL" id="MCY9522403.1"/>
    </source>
</evidence>
<dbReference type="Gene3D" id="3.30.559.10">
    <property type="entry name" value="Chloramphenicol acetyltransferase-like domain"/>
    <property type="match status" value="2"/>
</dbReference>
<comment type="similarity">
    <text evidence="2">Belongs to the ATP-dependent AMP-binding enzyme family.</text>
</comment>
<keyword evidence="9" id="KW-1185">Reference proteome</keyword>
<keyword evidence="4" id="KW-0677">Repeat</keyword>
<gene>
    <name evidence="8" type="ORF">M5X09_22560</name>
</gene>
<dbReference type="InterPro" id="IPR020459">
    <property type="entry name" value="AMP-binding"/>
</dbReference>
<keyword evidence="3" id="KW-0436">Ligase</keyword>
<dbReference type="Pfam" id="PF13193">
    <property type="entry name" value="AMP-binding_C"/>
    <property type="match status" value="1"/>
</dbReference>
<proteinExistence type="inferred from homology"/>
<dbReference type="PROSITE" id="PS00455">
    <property type="entry name" value="AMP_BINDING"/>
    <property type="match status" value="1"/>
</dbReference>
<evidence type="ECO:0000256" key="5">
    <source>
        <dbReference type="ARBA" id="ARBA00023194"/>
    </source>
</evidence>
<name>A0ABT4E231_9BACL</name>
<keyword evidence="5" id="KW-0045">Antibiotic biosynthesis</keyword>
<dbReference type="PANTHER" id="PTHR45527">
    <property type="entry name" value="NONRIBOSOMAL PEPTIDE SYNTHETASE"/>
    <property type="match status" value="1"/>
</dbReference>
<dbReference type="SUPFAM" id="SSF52777">
    <property type="entry name" value="CoA-dependent acyltransferases"/>
    <property type="match status" value="4"/>
</dbReference>
<dbReference type="Gene3D" id="1.10.1200.10">
    <property type="entry name" value="ACP-like"/>
    <property type="match status" value="1"/>
</dbReference>
<dbReference type="InterPro" id="IPR025110">
    <property type="entry name" value="AMP-bd_C"/>
</dbReference>
<evidence type="ECO:0000256" key="2">
    <source>
        <dbReference type="ARBA" id="ARBA00006432"/>
    </source>
</evidence>
<dbReference type="EMBL" id="JAMDLW010000037">
    <property type="protein sequence ID" value="MCY9522403.1"/>
    <property type="molecule type" value="Genomic_DNA"/>
</dbReference>
<dbReference type="Gene3D" id="3.30.300.30">
    <property type="match status" value="1"/>
</dbReference>
<evidence type="ECO:0000256" key="4">
    <source>
        <dbReference type="ARBA" id="ARBA00022737"/>
    </source>
</evidence>
<dbReference type="NCBIfam" id="TIGR01733">
    <property type="entry name" value="AA-adenyl-dom"/>
    <property type="match status" value="1"/>
</dbReference>
<accession>A0ABT4E231</accession>
<protein>
    <submittedName>
        <fullName evidence="8">Amino acid adenylation domain-containing protein</fullName>
    </submittedName>
</protein>
<dbReference type="SUPFAM" id="SSF56801">
    <property type="entry name" value="Acetyl-CoA synthetase-like"/>
    <property type="match status" value="1"/>
</dbReference>
<comment type="cofactor">
    <cofactor evidence="1">
        <name>pantetheine 4'-phosphate</name>
        <dbReference type="ChEBI" id="CHEBI:47942"/>
    </cofactor>
</comment>
<dbReference type="SUPFAM" id="SSF47336">
    <property type="entry name" value="ACP-like"/>
    <property type="match status" value="1"/>
</dbReference>
<dbReference type="NCBIfam" id="TIGR01720">
    <property type="entry name" value="NRPS-para261"/>
    <property type="match status" value="1"/>
</dbReference>
<dbReference type="PRINTS" id="PR00154">
    <property type="entry name" value="AMPBINDING"/>
</dbReference>
<evidence type="ECO:0000259" key="7">
    <source>
        <dbReference type="PROSITE" id="PS50075"/>
    </source>
</evidence>
<dbReference type="CDD" id="cd19534">
    <property type="entry name" value="E_NRPS"/>
    <property type="match status" value="1"/>
</dbReference>
<dbReference type="InterPro" id="IPR023213">
    <property type="entry name" value="CAT-like_dom_sf"/>
</dbReference>
<dbReference type="InterPro" id="IPR045851">
    <property type="entry name" value="AMP-bd_C_sf"/>
</dbReference>
<organism evidence="8 9">
    <name type="scientific">Paenibacillus apiarius</name>
    <dbReference type="NCBI Taxonomy" id="46240"/>
    <lineage>
        <taxon>Bacteria</taxon>
        <taxon>Bacillati</taxon>
        <taxon>Bacillota</taxon>
        <taxon>Bacilli</taxon>
        <taxon>Bacillales</taxon>
        <taxon>Paenibacillaceae</taxon>
        <taxon>Paenibacillus</taxon>
    </lineage>
</organism>
<dbReference type="InterPro" id="IPR000873">
    <property type="entry name" value="AMP-dep_synth/lig_dom"/>
</dbReference>
<dbReference type="InterPro" id="IPR036736">
    <property type="entry name" value="ACP-like_sf"/>
</dbReference>
<dbReference type="PANTHER" id="PTHR45527:SF1">
    <property type="entry name" value="FATTY ACID SYNTHASE"/>
    <property type="match status" value="1"/>
</dbReference>
<feature type="domain" description="Carrier" evidence="7">
    <location>
        <begin position="1445"/>
        <end position="1520"/>
    </location>
</feature>
<dbReference type="InterPro" id="IPR001242">
    <property type="entry name" value="Condensation_dom"/>
</dbReference>
<dbReference type="PROSITE" id="PS50075">
    <property type="entry name" value="CARRIER"/>
    <property type="match status" value="1"/>
</dbReference>
<evidence type="ECO:0000313" key="9">
    <source>
        <dbReference type="Proteomes" id="UP001207626"/>
    </source>
</evidence>
<dbReference type="Proteomes" id="UP001207626">
    <property type="component" value="Unassembled WGS sequence"/>
</dbReference>
<evidence type="ECO:0000256" key="1">
    <source>
        <dbReference type="ARBA" id="ARBA00001957"/>
    </source>
</evidence>
<dbReference type="Pfam" id="PF00501">
    <property type="entry name" value="AMP-binding"/>
    <property type="match status" value="1"/>
</dbReference>
<sequence>MSKLRSAGYHIAIKDIMQKYTVEAISYAAQKSALEEQYEQGEVSGLVPLTPIVREFASWNLPKPHHFNQDMLMEIDLEDEKQLREVLNALIAHHDILRSVYREGQLEIVGMSDSKAYELEVHNYIEEQAAAELMEAACTDLHSSINLEEGPLVKAAMFRTGEGNLLFLGIHHLVVDGVSWRILQEDISTAIRQVKEGTKIRFPAKTASYKAWAEALAEYKGSHLLQKERAYWERVAAQMAAGELRMDEQTGESGYDSCTIHLNEKETEQLIHQAGRAYHTEINDLLISALGMAVKKLTGARDVTIGMEGHGREPIHKRIDIDRTVGWFTSIYPVVVPCHEDIAESIITTKEMLRKIPNRGLGYGLLQDELPVRPLEVMFNYMGQMDAEAKGKKLHFFSSGKGSADENTVFRKMVVNGGIMDGKLQLVIGYNRSYLSRDRMQSFSERYLAALLAIKDHCIAIKESVQTPSDYRAAHLTRTDLSVIQQAVGGSSQIERIYGLTSLQKGMLYHSIAEPESTAYRNQNIFIGQGYADEYMVKQALKLLAIRHEVLRTAIIHKDISMPKQVVIREREVEYERTDLTGVEAIVQAEMVEAIAHGQIQRGFDLAQDPLLRVHHVVLSKDCYQLIWNFHHIIMDGWCLSTVYGEFNRLYKALQKGALTSDLKKQVIKDKQDQTTYEDYIVWLEKQDQEKGLSYWSDVLAGYEEVAEIKPVYTPQASEQQVQRLAITLTPEDRLRIKELTSAHQMTVSNVVETAWGVVLQAYSGQKDVVFGKVTSGRQSDVRGIEDIVGLFINTIPVRVASKEGMSVMRLLKEMQQQGSESEQYAYCSLAEIQAQTEQKQHLIQVLYAFENYYVDEDKLTDFTYEITSSRDQPPYHLTLCAYESGEKIVCEMLYNPNVFANEDIVHMLARLEQVLHALAVNPEMKLSELETITEEEKEQILGAFNDTSLPYAKDKTIPALWEEQVAHTPDAIAVVYEDNDVTYDALNRKINQVAWALRKLHIKPDDRVVIVAERGVEMIAGMYGIIKAGGAYVPVDPTIPAERMRFILNDCKPKAVLVYNTTIETDLPTINLAEDKLWEGQGDNPEPVNRPDDLAYIIYTSGTTGQPKGVMLAHSGVVAMRSYLQDKYEVTPQDNVLQFANYIFDASVWEMTLSLLLGAKLTLVSQAVLSDVSSFNAFMKKNGITLTLLPPQYYLQTDISGLRVLTTGGSAASAELIEKAGSGTRYINAYGPTESTVLATGWEYDGESNIPYPVPIGKPTSNTQIYIMDGMKLCGIGVPGELCIAGSGVAKGYLNLPALTAEKFIENPYGEGKLYRSGDLAKWLPDGNIAYLGRIDDQVKIRGFRIEPGEVENALRQLAGIQDAVVVATNNHEIQSLCGYIVSHTVVDPFEIKQNLKKFLPSYMIPSFIVQLEQIPVTSSGKVDKHRLPSPNVRALVEHDTFVAAQNDREKELVTIWRDILVSEQIGIYDNFFELGGNSLLIMSMLARIEERYPGIVKVGDIFANPTIAQLATFIDVSSQTALRCAQVPFPDSYLLGSRNKVFVFHFQDNSDLFHVLKEMQSESEAALESWLLFLYTYSVIEATGQQELSVCYGANNTFSSFEICNHDDLNVLLENVNSKKQAAPKCTQAKFIIDYKQNGLFPMFLYQFTGNKGYTEYCDFSFSFTMNEEAVYFEAKILNRTLNSDYIQSLFLRWIQIVQHVSLKDKDNNKV</sequence>
<dbReference type="Gene3D" id="2.30.38.10">
    <property type="entry name" value="Luciferase, Domain 3"/>
    <property type="match status" value="1"/>
</dbReference>
<dbReference type="InterPro" id="IPR020845">
    <property type="entry name" value="AMP-binding_CS"/>
</dbReference>
<keyword evidence="6" id="KW-0511">Multifunctional enzyme</keyword>
<evidence type="ECO:0000256" key="3">
    <source>
        <dbReference type="ARBA" id="ARBA00022598"/>
    </source>
</evidence>
<dbReference type="Pfam" id="PF00550">
    <property type="entry name" value="PP-binding"/>
    <property type="match status" value="1"/>
</dbReference>
<dbReference type="Pfam" id="PF00668">
    <property type="entry name" value="Condensation"/>
    <property type="match status" value="2"/>
</dbReference>
<dbReference type="CDD" id="cd05930">
    <property type="entry name" value="A_NRPS"/>
    <property type="match status" value="1"/>
</dbReference>
<dbReference type="Gene3D" id="3.30.559.30">
    <property type="entry name" value="Nonribosomal peptide synthetase, condensation domain"/>
    <property type="match status" value="2"/>
</dbReference>
<dbReference type="InterPro" id="IPR010060">
    <property type="entry name" value="NRPS_synth"/>
</dbReference>
<dbReference type="InterPro" id="IPR009081">
    <property type="entry name" value="PP-bd_ACP"/>
</dbReference>
<reference evidence="8 9" key="1">
    <citation type="submission" date="2022-05" db="EMBL/GenBank/DDBJ databases">
        <title>Genome Sequencing of Bee-Associated Microbes.</title>
        <authorList>
            <person name="Dunlap C."/>
        </authorList>
    </citation>
    <scope>NUCLEOTIDE SEQUENCE [LARGE SCALE GENOMIC DNA]</scope>
    <source>
        <strain evidence="8 9">NRRL NRS-1438</strain>
    </source>
</reference>